<dbReference type="GO" id="GO:0016787">
    <property type="term" value="F:hydrolase activity"/>
    <property type="evidence" value="ECO:0007669"/>
    <property type="project" value="InterPro"/>
</dbReference>
<dbReference type="Gene3D" id="3.40.50.1820">
    <property type="entry name" value="alpha/beta hydrolase"/>
    <property type="match status" value="1"/>
</dbReference>
<dbReference type="Gene3D" id="3.60.21.10">
    <property type="match status" value="1"/>
</dbReference>
<evidence type="ECO:0000259" key="6">
    <source>
        <dbReference type="Pfam" id="PF00149"/>
    </source>
</evidence>
<evidence type="ECO:0000256" key="2">
    <source>
        <dbReference type="ARBA" id="ARBA00023180"/>
    </source>
</evidence>
<evidence type="ECO:0000313" key="8">
    <source>
        <dbReference type="EMBL" id="KAJ6645818.1"/>
    </source>
</evidence>
<proteinExistence type="inferred from homology"/>
<keyword evidence="9" id="KW-1185">Reference proteome</keyword>
<evidence type="ECO:0000256" key="1">
    <source>
        <dbReference type="ARBA" id="ARBA00005964"/>
    </source>
</evidence>
<accession>A0A9Q0S6F7</accession>
<evidence type="ECO:0000256" key="3">
    <source>
        <dbReference type="SAM" id="Phobius"/>
    </source>
</evidence>
<dbReference type="EMBL" id="WJQU01000001">
    <property type="protein sequence ID" value="KAJ6645818.1"/>
    <property type="molecule type" value="Genomic_DNA"/>
</dbReference>
<feature type="domain" description="TMEM62 C-terminal" evidence="7">
    <location>
        <begin position="744"/>
        <end position="876"/>
    </location>
</feature>
<feature type="transmembrane region" description="Helical" evidence="3">
    <location>
        <begin position="790"/>
        <end position="812"/>
    </location>
</feature>
<feature type="transmembrane region" description="Helical" evidence="3">
    <location>
        <begin position="890"/>
        <end position="910"/>
    </location>
</feature>
<evidence type="ECO:0000259" key="7">
    <source>
        <dbReference type="Pfam" id="PF24394"/>
    </source>
</evidence>
<feature type="domain" description="Calcineurin-like phosphoesterase" evidence="6">
    <location>
        <begin position="405"/>
        <end position="619"/>
    </location>
</feature>
<feature type="chain" id="PRO_5040352635" evidence="4">
    <location>
        <begin position="24"/>
        <end position="970"/>
    </location>
</feature>
<dbReference type="Pfam" id="PF00149">
    <property type="entry name" value="Metallophos"/>
    <property type="match status" value="1"/>
</dbReference>
<keyword evidence="3" id="KW-0472">Membrane</keyword>
<comment type="caution">
    <text evidence="8">The sequence shown here is derived from an EMBL/GenBank/DDBJ whole genome shotgun (WGS) entry which is preliminary data.</text>
</comment>
<dbReference type="InterPro" id="IPR029052">
    <property type="entry name" value="Metallo-depent_PP-like"/>
</dbReference>
<dbReference type="AlphaFoldDB" id="A0A9Q0S6F7"/>
<evidence type="ECO:0000313" key="9">
    <source>
        <dbReference type="Proteomes" id="UP001151699"/>
    </source>
</evidence>
<sequence>MKELSTLTQIMLIQFLIIGVVTGQDAGIKLEQGTVVGLKVFPEASRTPVYSYLGIPYAQPPVGKLRFSPPKPHGGWNGTLNARNYQALCPQLDNNIYEETLNGYNPPTPTSENCLFLNIWTPETSRRNGNSPVLCIITGEEMAFDWPRNRPNGLDLASEGIVVVTVQSRTNVFGWLSLEIDDAPGNIGLYDQNLALKWIQENIQRFGGDHKKVTLLGHGTSGAANAFIHLISPKASNYFSKLVIMSGTIFSPYSFQIRSKKVESPSRRIARNLSCNSGNPLYVLECLRMKSVNDLLKAFEVVYENGNYSTYLGPEIDDFLEPSMQYIPEDPRVAISQKLHPDIPILIGICSNEGAFIQRQWIQLARTNFETLKSFVFETTIPNINHRLLEQGNALRIDDSTEHLMLFVQVSDIHISIFSDKQRIEQFREFTSQTLSILKPDVVLASGDLTDARDNNYFGSRQYVGEWEAYRKAIDDSGILNKTIWMDIRGNHDNFNVPGARSGADYFIRYSVQGKDNPRAYMKQIQKGSEKYTFIAVDACLDPGPKRPFNFIGVLSQNDTNYLKRLADDAKKNGGNYTVWFGHYPTSCIITAEDKSYGLRNLIGQYDDSMAYLCGHLHNFGGSVPRMFALQHDSFLELELGDWKKYRWFRLGVIDHGLFSFVDTKYNDWPIVLEWRNCKKADDNLFVVRWNPLLYAKGVHQLDVKIFDDSGKERFVTQSFALDGTRQEFDTLARLTLMSDVTTIFKSFFGFAVSLCVVPFLFFRVWHQLVLVGWLPRPQSTCCLGLIRRLWILSTINRISFPIVLYCLYLVVGPWSIVEVVDGHIGYVFFHGIYLNDGYIPNALSSLYGFFQLMLCQLPLTFIFATLVNKRYCKYMGVHRESKSSPLMRKLRHAPFFIIILVELVLTVVFGTDYGIVALLLSPFRTWSVIMNITLWYMAKNISYESLRPAVHVWSDRQNSYEIDPSHRDL</sequence>
<dbReference type="InterPro" id="IPR056230">
    <property type="entry name" value="TMEM62_C"/>
</dbReference>
<dbReference type="Pfam" id="PF00135">
    <property type="entry name" value="COesterase"/>
    <property type="match status" value="1"/>
</dbReference>
<keyword evidence="3" id="KW-1133">Transmembrane helix</keyword>
<evidence type="ECO:0000259" key="5">
    <source>
        <dbReference type="Pfam" id="PF00135"/>
    </source>
</evidence>
<feature type="signal peptide" evidence="4">
    <location>
        <begin position="1"/>
        <end position="23"/>
    </location>
</feature>
<keyword evidence="3 8" id="KW-0812">Transmembrane</keyword>
<protein>
    <submittedName>
        <fullName evidence="8">Transmembrane protein</fullName>
    </submittedName>
</protein>
<reference evidence="8" key="1">
    <citation type="submission" date="2022-07" db="EMBL/GenBank/DDBJ databases">
        <authorList>
            <person name="Trinca V."/>
            <person name="Uliana J.V.C."/>
            <person name="Torres T.T."/>
            <person name="Ward R.J."/>
            <person name="Monesi N."/>
        </authorList>
    </citation>
    <scope>NUCLEOTIDE SEQUENCE</scope>
    <source>
        <strain evidence="8">HSMRA1968</strain>
        <tissue evidence="8">Whole embryos</tissue>
    </source>
</reference>
<keyword evidence="4" id="KW-0732">Signal</keyword>
<dbReference type="Pfam" id="PF24394">
    <property type="entry name" value="TMEM62_C"/>
    <property type="match status" value="1"/>
</dbReference>
<comment type="similarity">
    <text evidence="1">Belongs to the type-B carboxylesterase/lipase family.</text>
</comment>
<evidence type="ECO:0000256" key="4">
    <source>
        <dbReference type="SAM" id="SignalP"/>
    </source>
</evidence>
<dbReference type="SUPFAM" id="SSF53474">
    <property type="entry name" value="alpha/beta-Hydrolases"/>
    <property type="match status" value="1"/>
</dbReference>
<dbReference type="InterPro" id="IPR002018">
    <property type="entry name" value="CarbesteraseB"/>
</dbReference>
<dbReference type="OrthoDB" id="27234at2759"/>
<feature type="transmembrane region" description="Helical" evidence="3">
    <location>
        <begin position="847"/>
        <end position="869"/>
    </location>
</feature>
<dbReference type="SUPFAM" id="SSF56300">
    <property type="entry name" value="Metallo-dependent phosphatases"/>
    <property type="match status" value="1"/>
</dbReference>
<dbReference type="InterPro" id="IPR029058">
    <property type="entry name" value="AB_hydrolase_fold"/>
</dbReference>
<dbReference type="InterPro" id="IPR051093">
    <property type="entry name" value="Neuroligin/BSAL"/>
</dbReference>
<gene>
    <name evidence="8" type="primary">Tmem62</name>
    <name evidence="8" type="ORF">Bhyg_01027</name>
</gene>
<dbReference type="Proteomes" id="UP001151699">
    <property type="component" value="Chromosome A"/>
</dbReference>
<keyword evidence="2" id="KW-0325">Glycoprotein</keyword>
<feature type="transmembrane region" description="Helical" evidence="3">
    <location>
        <begin position="748"/>
        <end position="769"/>
    </location>
</feature>
<feature type="domain" description="Carboxylesterase type B" evidence="5">
    <location>
        <begin position="27"/>
        <end position="387"/>
    </location>
</feature>
<name>A0A9Q0S6F7_9DIPT</name>
<organism evidence="8 9">
    <name type="scientific">Pseudolycoriella hygida</name>
    <dbReference type="NCBI Taxonomy" id="35572"/>
    <lineage>
        <taxon>Eukaryota</taxon>
        <taxon>Metazoa</taxon>
        <taxon>Ecdysozoa</taxon>
        <taxon>Arthropoda</taxon>
        <taxon>Hexapoda</taxon>
        <taxon>Insecta</taxon>
        <taxon>Pterygota</taxon>
        <taxon>Neoptera</taxon>
        <taxon>Endopterygota</taxon>
        <taxon>Diptera</taxon>
        <taxon>Nematocera</taxon>
        <taxon>Sciaroidea</taxon>
        <taxon>Sciaridae</taxon>
        <taxon>Pseudolycoriella</taxon>
    </lineage>
</organism>
<dbReference type="InterPro" id="IPR004843">
    <property type="entry name" value="Calcineurin-like_PHP"/>
</dbReference>
<dbReference type="PANTHER" id="PTHR43903">
    <property type="entry name" value="NEUROLIGIN"/>
    <property type="match status" value="1"/>
</dbReference>